<comment type="subcellular location">
    <subcellularLocation>
        <location evidence="1">Cell membrane</location>
        <topology evidence="1">Multi-pass membrane protein</topology>
    </subcellularLocation>
</comment>
<evidence type="ECO:0000313" key="10">
    <source>
        <dbReference type="EMBL" id="MCY0388482.1"/>
    </source>
</evidence>
<dbReference type="Pfam" id="PF25539">
    <property type="entry name" value="Bestrophin_2"/>
    <property type="match status" value="1"/>
</dbReference>
<accession>A0ABT3ZPS2</accession>
<dbReference type="PANTHER" id="PTHR33281">
    <property type="entry name" value="UPF0187 PROTEIN YNEE"/>
    <property type="match status" value="1"/>
</dbReference>
<evidence type="ECO:0000256" key="7">
    <source>
        <dbReference type="ARBA" id="ARBA00023136"/>
    </source>
</evidence>
<keyword evidence="11" id="KW-1185">Reference proteome</keyword>
<evidence type="ECO:0000313" key="11">
    <source>
        <dbReference type="Proteomes" id="UP001082899"/>
    </source>
</evidence>
<gene>
    <name evidence="10" type="ORF">OVY01_14905</name>
</gene>
<protein>
    <submittedName>
        <fullName evidence="10">Bestrophin family ion channel</fullName>
    </submittedName>
</protein>
<proteinExistence type="inferred from homology"/>
<sequence>MIVRPKLNWFRMLFIWHGSVLGTVLPSMGLIFLISLVAVFWHTYLGDHLLRLDPVPFSLIGIALAIFLGFRNNASYERFWEGRKLWGALLNDTRSLARQALTLPVGLDAARTRGFVMQLVAFAYSLKHQLRDSDDRSDLNRLLSPERADRVSAAVYRPVELVRMLGEDLREWRTEGLISDMLAQSIDTRLGALSDLVGGCERLSNTPIPYAYDVLLHRTIYFYCILLPFGLVGSIGMATPVITVFIAYAFMALNAIASELEEPFGIAPNDLALDAMSRTIERSLREQLGERALPPPVAAREGYLLT</sequence>
<dbReference type="RefSeq" id="WP_267848375.1">
    <property type="nucleotide sequence ID" value="NZ_JAPMXC010000005.1"/>
</dbReference>
<evidence type="ECO:0000256" key="1">
    <source>
        <dbReference type="ARBA" id="ARBA00004651"/>
    </source>
</evidence>
<keyword evidence="2" id="KW-0813">Transport</keyword>
<organism evidence="10 11">
    <name type="scientific">Robbsia betulipollinis</name>
    <dbReference type="NCBI Taxonomy" id="2981849"/>
    <lineage>
        <taxon>Bacteria</taxon>
        <taxon>Pseudomonadati</taxon>
        <taxon>Pseudomonadota</taxon>
        <taxon>Betaproteobacteria</taxon>
        <taxon>Burkholderiales</taxon>
        <taxon>Burkholderiaceae</taxon>
        <taxon>Robbsia</taxon>
    </lineage>
</organism>
<keyword evidence="6" id="KW-0406">Ion transport</keyword>
<dbReference type="PANTHER" id="PTHR33281:SF19">
    <property type="entry name" value="VOLTAGE-DEPENDENT ANION CHANNEL-FORMING PROTEIN YNEE"/>
    <property type="match status" value="1"/>
</dbReference>
<evidence type="ECO:0000256" key="4">
    <source>
        <dbReference type="ARBA" id="ARBA00022692"/>
    </source>
</evidence>
<feature type="transmembrane region" description="Helical" evidence="9">
    <location>
        <begin position="220"/>
        <end position="251"/>
    </location>
</feature>
<evidence type="ECO:0000256" key="8">
    <source>
        <dbReference type="ARBA" id="ARBA00034708"/>
    </source>
</evidence>
<comment type="caution">
    <text evidence="10">The sequence shown here is derived from an EMBL/GenBank/DDBJ whole genome shotgun (WGS) entry which is preliminary data.</text>
</comment>
<evidence type="ECO:0000256" key="2">
    <source>
        <dbReference type="ARBA" id="ARBA00022448"/>
    </source>
</evidence>
<evidence type="ECO:0000256" key="6">
    <source>
        <dbReference type="ARBA" id="ARBA00023065"/>
    </source>
</evidence>
<keyword evidence="3" id="KW-1003">Cell membrane</keyword>
<dbReference type="Proteomes" id="UP001082899">
    <property type="component" value="Unassembled WGS sequence"/>
</dbReference>
<keyword evidence="5 9" id="KW-1133">Transmembrane helix</keyword>
<keyword evidence="4 9" id="KW-0812">Transmembrane</keyword>
<dbReference type="EMBL" id="JAPMXC010000005">
    <property type="protein sequence ID" value="MCY0388482.1"/>
    <property type="molecule type" value="Genomic_DNA"/>
</dbReference>
<name>A0ABT3ZPS2_9BURK</name>
<evidence type="ECO:0000256" key="5">
    <source>
        <dbReference type="ARBA" id="ARBA00022989"/>
    </source>
</evidence>
<evidence type="ECO:0000256" key="3">
    <source>
        <dbReference type="ARBA" id="ARBA00022475"/>
    </source>
</evidence>
<reference evidence="10" key="1">
    <citation type="submission" date="2022-11" db="EMBL/GenBank/DDBJ databases">
        <title>Robbsia betulipollinis sp. nov., isolated from pollen of birch (Betula pendula).</title>
        <authorList>
            <person name="Shi H."/>
            <person name="Ambika Manirajan B."/>
            <person name="Ratering S."/>
            <person name="Geissler-Plaum R."/>
            <person name="Schnell S."/>
        </authorList>
    </citation>
    <scope>NUCLEOTIDE SEQUENCE</scope>
    <source>
        <strain evidence="10">Bb-Pol-6</strain>
    </source>
</reference>
<comment type="similarity">
    <text evidence="8">Belongs to the anion channel-forming bestrophin (TC 1.A.46) family.</text>
</comment>
<feature type="transmembrane region" description="Helical" evidence="9">
    <location>
        <begin position="55"/>
        <end position="74"/>
    </location>
</feature>
<keyword evidence="7 9" id="KW-0472">Membrane</keyword>
<dbReference type="InterPro" id="IPR044669">
    <property type="entry name" value="YneE/VCCN1/2-like"/>
</dbReference>
<feature type="transmembrane region" description="Helical" evidence="9">
    <location>
        <begin position="12"/>
        <end position="43"/>
    </location>
</feature>
<evidence type="ECO:0000256" key="9">
    <source>
        <dbReference type="SAM" id="Phobius"/>
    </source>
</evidence>